<keyword evidence="3" id="KW-1185">Reference proteome</keyword>
<dbReference type="Pfam" id="PF14065">
    <property type="entry name" value="Pvc16_N"/>
    <property type="match status" value="1"/>
</dbReference>
<feature type="domain" description="Pvc16 N-terminal" evidence="1">
    <location>
        <begin position="10"/>
        <end position="194"/>
    </location>
</feature>
<dbReference type="Proteomes" id="UP000252107">
    <property type="component" value="Unassembled WGS sequence"/>
</dbReference>
<evidence type="ECO:0000313" key="2">
    <source>
        <dbReference type="EMBL" id="RCJ29422.1"/>
    </source>
</evidence>
<reference evidence="2" key="1">
    <citation type="submission" date="2016-04" db="EMBL/GenBank/DDBJ databases">
        <authorList>
            <person name="Tabuchi Yagui T.R."/>
        </authorList>
    </citation>
    <scope>NUCLEOTIDE SEQUENCE [LARGE SCALE GENOMIC DNA]</scope>
    <source>
        <strain evidence="2">NIES-26</strain>
    </source>
</reference>
<protein>
    <recommendedName>
        <fullName evidence="1">Pvc16 N-terminal domain-containing protein</fullName>
    </recommendedName>
</protein>
<organism evidence="2 3">
    <name type="scientific">Nostoc minutum NIES-26</name>
    <dbReference type="NCBI Taxonomy" id="1844469"/>
    <lineage>
        <taxon>Bacteria</taxon>
        <taxon>Bacillati</taxon>
        <taxon>Cyanobacteriota</taxon>
        <taxon>Cyanophyceae</taxon>
        <taxon>Nostocales</taxon>
        <taxon>Nostocaceae</taxon>
        <taxon>Nostoc</taxon>
    </lineage>
</organism>
<accession>A0A367R1U4</accession>
<comment type="caution">
    <text evidence="2">The sequence shown here is derived from an EMBL/GenBank/DDBJ whole genome shotgun (WGS) entry which is preliminary data.</text>
</comment>
<name>A0A367R1U4_9NOSO</name>
<gene>
    <name evidence="2" type="ORF">A6770_22080</name>
</gene>
<evidence type="ECO:0000313" key="3">
    <source>
        <dbReference type="Proteomes" id="UP000252107"/>
    </source>
</evidence>
<proteinExistence type="predicted"/>
<dbReference type="InterPro" id="IPR025351">
    <property type="entry name" value="Pvc16_N"/>
</dbReference>
<dbReference type="EMBL" id="LXQD01000293">
    <property type="protein sequence ID" value="RCJ29422.1"/>
    <property type="molecule type" value="Genomic_DNA"/>
</dbReference>
<dbReference type="AlphaFoldDB" id="A0A367R1U4"/>
<sequence>MSNALAIASVTSTLRYLLLSEIEPDVSGVAVTTKSPDKVRSNNQQEKNQINIFLYRTAANAAYRNSDIPTQTRNGETGQPPLALNLYYLISAYCQDEDDLVNHHLLARAMSILYDHAVLFPDDIKSALSASDLPLHDLYNQIEKVRITPSSLSLDEMSKLWTTFQTNYRISAYYEASVVLIDSTRPTKAPLPVLTYRFKDGGVDKGLLVQPDLMPPYPILTAAIPPNQQVSIQLGENLTLNGFRLDTDNPSFNLSNRYLREPAPTTLISRTATQIIIKLTDDPNKWVAGFYTVAVTFRPAGETTPIKDRTTNEISFSLAPQIKTIAALRDGSGDVTIQVTCNPKLRSGQRATLFLSDRGDGATILPISNQEIIAKPLSVQIEGAPIVQTNTLEFEVGNIPAGDYFVRSRLRIDGVDSLLLKNYVSVPPVFIDFQKLTIP</sequence>
<evidence type="ECO:0000259" key="1">
    <source>
        <dbReference type="Pfam" id="PF14065"/>
    </source>
</evidence>